<feature type="non-terminal residue" evidence="2">
    <location>
        <position position="181"/>
    </location>
</feature>
<protein>
    <submittedName>
        <fullName evidence="2">Uncharacterized protein</fullName>
    </submittedName>
</protein>
<feature type="region of interest" description="Disordered" evidence="1">
    <location>
        <begin position="31"/>
        <end position="53"/>
    </location>
</feature>
<evidence type="ECO:0000313" key="2">
    <source>
        <dbReference type="EMBL" id="GMH51238.1"/>
    </source>
</evidence>
<dbReference type="OrthoDB" id="5852896at2759"/>
<evidence type="ECO:0000256" key="1">
    <source>
        <dbReference type="SAM" id="MobiDB-lite"/>
    </source>
</evidence>
<gene>
    <name evidence="2" type="ORF">TrRE_jg4800</name>
</gene>
<dbReference type="Proteomes" id="UP001165082">
    <property type="component" value="Unassembled WGS sequence"/>
</dbReference>
<name>A0A9W7DUJ4_9STRA</name>
<accession>A0A9W7DUJ4</accession>
<proteinExistence type="predicted"/>
<evidence type="ECO:0000313" key="3">
    <source>
        <dbReference type="Proteomes" id="UP001165082"/>
    </source>
</evidence>
<organism evidence="2 3">
    <name type="scientific">Triparma retinervis</name>
    <dbReference type="NCBI Taxonomy" id="2557542"/>
    <lineage>
        <taxon>Eukaryota</taxon>
        <taxon>Sar</taxon>
        <taxon>Stramenopiles</taxon>
        <taxon>Ochrophyta</taxon>
        <taxon>Bolidophyceae</taxon>
        <taxon>Parmales</taxon>
        <taxon>Triparmaceae</taxon>
        <taxon>Triparma</taxon>
    </lineage>
</organism>
<reference evidence="2" key="1">
    <citation type="submission" date="2022-07" db="EMBL/GenBank/DDBJ databases">
        <title>Genome analysis of Parmales, a sister group of diatoms, reveals the evolutionary specialization of diatoms from phago-mixotrophs to photoautotrophs.</title>
        <authorList>
            <person name="Ban H."/>
            <person name="Sato S."/>
            <person name="Yoshikawa S."/>
            <person name="Kazumasa Y."/>
            <person name="Nakamura Y."/>
            <person name="Ichinomiya M."/>
            <person name="Saitoh K."/>
            <person name="Sato N."/>
            <person name="Blanc-Mathieu R."/>
            <person name="Endo H."/>
            <person name="Kuwata A."/>
            <person name="Ogata H."/>
        </authorList>
    </citation>
    <scope>NUCLEOTIDE SEQUENCE</scope>
</reference>
<sequence length="181" mass="19565">MGMVLVENKGKRGANVSLGSRISTVIASRRTASLSSALESPPVPAVSSPPQKPRVKDFVNEMGMSADGYDYGSHLRATDPSRIYSRNGGFIDPSEDSLGKRIGTDPSLDRGEVERHLDSITLTTKGMDLDMREQLFGEDFSFEGDMEILDDFCEVADKEVLDEAELRERGYIRGGGTGGGG</sequence>
<comment type="caution">
    <text evidence="2">The sequence shown here is derived from an EMBL/GenBank/DDBJ whole genome shotgun (WGS) entry which is preliminary data.</text>
</comment>
<keyword evidence="3" id="KW-1185">Reference proteome</keyword>
<feature type="compositionally biased region" description="Low complexity" evidence="1">
    <location>
        <begin position="31"/>
        <end position="49"/>
    </location>
</feature>
<dbReference type="AlphaFoldDB" id="A0A9W7DUJ4"/>
<dbReference type="EMBL" id="BRXZ01003267">
    <property type="protein sequence ID" value="GMH51238.1"/>
    <property type="molecule type" value="Genomic_DNA"/>
</dbReference>